<dbReference type="Gene3D" id="2.60.40.1240">
    <property type="match status" value="1"/>
</dbReference>
<organism evidence="3 4">
    <name type="scientific">Listeria aquatica</name>
    <dbReference type="NCBI Taxonomy" id="1494960"/>
    <lineage>
        <taxon>Bacteria</taxon>
        <taxon>Bacillati</taxon>
        <taxon>Bacillota</taxon>
        <taxon>Bacilli</taxon>
        <taxon>Bacillales</taxon>
        <taxon>Listeriaceae</taxon>
        <taxon>Listeria</taxon>
    </lineage>
</organism>
<feature type="compositionally biased region" description="Basic and acidic residues" evidence="2">
    <location>
        <begin position="16"/>
        <end position="34"/>
    </location>
</feature>
<dbReference type="Proteomes" id="UP000559885">
    <property type="component" value="Unassembled WGS sequence"/>
</dbReference>
<gene>
    <name evidence="3" type="ORF">HB912_11290</name>
</gene>
<evidence type="ECO:0000313" key="4">
    <source>
        <dbReference type="Proteomes" id="UP000559885"/>
    </source>
</evidence>
<evidence type="ECO:0000313" key="3">
    <source>
        <dbReference type="EMBL" id="MBC1522230.1"/>
    </source>
</evidence>
<dbReference type="AlphaFoldDB" id="A0A841ZTI1"/>
<evidence type="ECO:0000256" key="1">
    <source>
        <dbReference type="ARBA" id="ARBA00022729"/>
    </source>
</evidence>
<accession>A0A841ZTI1</accession>
<reference evidence="3 4" key="1">
    <citation type="submission" date="2020-03" db="EMBL/GenBank/DDBJ databases">
        <title>Soil Listeria distribution.</title>
        <authorList>
            <person name="Liao J."/>
            <person name="Wiedmann M."/>
        </authorList>
    </citation>
    <scope>NUCLEOTIDE SEQUENCE [LARGE SCALE GENOMIC DNA]</scope>
    <source>
        <strain evidence="3 4">FSL L7-1507</strain>
    </source>
</reference>
<evidence type="ECO:0008006" key="5">
    <source>
        <dbReference type="Google" id="ProtNLM"/>
    </source>
</evidence>
<name>A0A841ZTI1_9LIST</name>
<dbReference type="InterPro" id="IPR029050">
    <property type="entry name" value="Immunoprotect_excell_Ig-like"/>
</dbReference>
<keyword evidence="1" id="KW-0732">Signal</keyword>
<sequence>MAVGLLGACSPDSSENTDKEKRFSNKTEQKEKATNDLNKPVVVDGIELAVKQEETTDIKKDKETKRLYSFNISGKNVSSTNKGLGSIDFQLKTTKGKIIKVDDSLATFGNEIKKDKTIKGKAYFSVNANEKVSEIEYKPVDDVLVAWKIK</sequence>
<comment type="caution">
    <text evidence="3">The sequence shown here is derived from an EMBL/GenBank/DDBJ whole genome shotgun (WGS) entry which is preliminary data.</text>
</comment>
<dbReference type="EMBL" id="JAARRM010000005">
    <property type="protein sequence ID" value="MBC1522230.1"/>
    <property type="molecule type" value="Genomic_DNA"/>
</dbReference>
<proteinExistence type="predicted"/>
<protein>
    <recommendedName>
        <fullName evidence="5">DUF4352 domain-containing protein</fullName>
    </recommendedName>
</protein>
<evidence type="ECO:0000256" key="2">
    <source>
        <dbReference type="SAM" id="MobiDB-lite"/>
    </source>
</evidence>
<feature type="region of interest" description="Disordered" evidence="2">
    <location>
        <begin position="1"/>
        <end position="36"/>
    </location>
</feature>